<accession>A0A1G1XTA1</accession>
<sequence>MKKYLTILTIISTVLATALSVNILPVAAAPLADGLVSYWNMDEGIGSTAADAANGYDGTLTGGAAWGGSAPVIGSSNSASFDGDGDYISVPDTADLDITEELTISFWFQLAGASGDNAWPRAVSKGQSDPDDGAYGVFIKDSTDPHDIGLRFMDQSNAFHDVRDIALPDYSSGWHHVVATYSDSGDVGKLYLDGTEVESVAIAGDVDIRVTADDLTIGSAQGDEERDFNGMIDEVRIYSRALNATEVTRLYDYGSFTLDVTPDSDTNPIDTDHEVTITLDTPLSFVPVLYNVSGNAAPGEDTQYIYTNGNGQIVFTYTGVNPGTDTIIACIDTSWFVTGGGVCNVPEWVGEPYDTAEKTWINTWEISGMKYQDSNANGTNDGEDGLEGWIVFIDENDDMVLNNTISGNGICDLNAEEPCTATDVNGEYAFEGLVDDTYDLCEVEMPNWVKTEPFDPACHEVVVDGADVEDVDFGNAHLIPTTGRTKGFWTNKNGFAQLNDGSSVEPELALLAGLNLRNEDGTDFDPTTYAQLKNWLNKARAKNMAYMLSAQLAAKALAEEAGYVSGATLIYTPELLPFAPLTGLNAFGFISINDLQALADAALLADPEVYEGDVNWSYYNALKQVLDNINSQAIIAVEP</sequence>
<keyword evidence="1 3" id="KW-0732">Signal</keyword>
<comment type="caution">
    <text evidence="5">The sequence shown here is derived from an EMBL/GenBank/DDBJ whole genome shotgun (WGS) entry which is preliminary data.</text>
</comment>
<protein>
    <recommendedName>
        <fullName evidence="4">LamG-like jellyroll fold domain-containing protein</fullName>
    </recommendedName>
</protein>
<proteinExistence type="predicted"/>
<dbReference type="PANTHER" id="PTHR47635:SF2">
    <property type="entry name" value="LAMG-LIKE JELLYROLL FOLD DOMAIN-CONTAINING PROTEIN"/>
    <property type="match status" value="1"/>
</dbReference>
<dbReference type="AlphaFoldDB" id="A0A1G1XTA1"/>
<evidence type="ECO:0000256" key="2">
    <source>
        <dbReference type="ARBA" id="ARBA00023157"/>
    </source>
</evidence>
<feature type="domain" description="LamG-like jellyroll fold" evidence="4">
    <location>
        <begin position="100"/>
        <end position="245"/>
    </location>
</feature>
<dbReference type="InterPro" id="IPR006558">
    <property type="entry name" value="LamG-like"/>
</dbReference>
<evidence type="ECO:0000256" key="1">
    <source>
        <dbReference type="ARBA" id="ARBA00022729"/>
    </source>
</evidence>
<dbReference type="Proteomes" id="UP000176241">
    <property type="component" value="Unassembled WGS sequence"/>
</dbReference>
<evidence type="ECO:0000313" key="5">
    <source>
        <dbReference type="EMBL" id="OGY43258.1"/>
    </source>
</evidence>
<evidence type="ECO:0000256" key="3">
    <source>
        <dbReference type="SAM" id="SignalP"/>
    </source>
</evidence>
<feature type="chain" id="PRO_5009581416" description="LamG-like jellyroll fold domain-containing protein" evidence="3">
    <location>
        <begin position="29"/>
        <end position="639"/>
    </location>
</feature>
<name>A0A1G1XTA1_9BACT</name>
<gene>
    <name evidence="5" type="ORF">A2731_04205</name>
</gene>
<dbReference type="Gene3D" id="2.60.120.200">
    <property type="match status" value="1"/>
</dbReference>
<keyword evidence="2" id="KW-1015">Disulfide bond</keyword>
<dbReference type="PANTHER" id="PTHR47635">
    <property type="entry name" value="CUB DOMAIN-CONTAINING PROTEIN"/>
    <property type="match status" value="1"/>
</dbReference>
<dbReference type="Pfam" id="PF13385">
    <property type="entry name" value="Laminin_G_3"/>
    <property type="match status" value="1"/>
</dbReference>
<dbReference type="SMART" id="SM00560">
    <property type="entry name" value="LamGL"/>
    <property type="match status" value="1"/>
</dbReference>
<reference evidence="5 6" key="1">
    <citation type="journal article" date="2016" name="Nat. Commun.">
        <title>Thousands of microbial genomes shed light on interconnected biogeochemical processes in an aquifer system.</title>
        <authorList>
            <person name="Anantharaman K."/>
            <person name="Brown C.T."/>
            <person name="Hug L.A."/>
            <person name="Sharon I."/>
            <person name="Castelle C.J."/>
            <person name="Probst A.J."/>
            <person name="Thomas B.C."/>
            <person name="Singh A."/>
            <person name="Wilkins M.J."/>
            <person name="Karaoz U."/>
            <person name="Brodie E.L."/>
            <person name="Williams K.H."/>
            <person name="Hubbard S.S."/>
            <person name="Banfield J.F."/>
        </authorList>
    </citation>
    <scope>NUCLEOTIDE SEQUENCE [LARGE SCALE GENOMIC DNA]</scope>
</reference>
<dbReference type="SUPFAM" id="SSF117074">
    <property type="entry name" value="Hypothetical protein PA1324"/>
    <property type="match status" value="1"/>
</dbReference>
<feature type="signal peptide" evidence="3">
    <location>
        <begin position="1"/>
        <end position="28"/>
    </location>
</feature>
<dbReference type="SUPFAM" id="SSF49899">
    <property type="entry name" value="Concanavalin A-like lectins/glucanases"/>
    <property type="match status" value="1"/>
</dbReference>
<dbReference type="EMBL" id="MHIC01000052">
    <property type="protein sequence ID" value="OGY43258.1"/>
    <property type="molecule type" value="Genomic_DNA"/>
</dbReference>
<dbReference type="Gene3D" id="2.60.40.10">
    <property type="entry name" value="Immunoglobulins"/>
    <property type="match status" value="1"/>
</dbReference>
<organism evidence="5 6">
    <name type="scientific">Candidatus Buchananbacteria bacterium RIFCSPHIGHO2_01_FULL_39_8</name>
    <dbReference type="NCBI Taxonomy" id="1797533"/>
    <lineage>
        <taxon>Bacteria</taxon>
        <taxon>Candidatus Buchananiibacteriota</taxon>
    </lineage>
</organism>
<dbReference type="InterPro" id="IPR013320">
    <property type="entry name" value="ConA-like_dom_sf"/>
</dbReference>
<evidence type="ECO:0000259" key="4">
    <source>
        <dbReference type="SMART" id="SM00560"/>
    </source>
</evidence>
<dbReference type="InterPro" id="IPR013783">
    <property type="entry name" value="Ig-like_fold"/>
</dbReference>
<evidence type="ECO:0000313" key="6">
    <source>
        <dbReference type="Proteomes" id="UP000176241"/>
    </source>
</evidence>